<keyword evidence="3" id="KW-1185">Reference proteome</keyword>
<evidence type="ECO:0000313" key="2">
    <source>
        <dbReference type="EMBL" id="SDB08073.1"/>
    </source>
</evidence>
<evidence type="ECO:0000259" key="1">
    <source>
        <dbReference type="PROSITE" id="PS51819"/>
    </source>
</evidence>
<dbReference type="Gene3D" id="3.10.180.10">
    <property type="entry name" value="2,3-Dihydroxybiphenyl 1,2-Dioxygenase, domain 1"/>
    <property type="match status" value="1"/>
</dbReference>
<dbReference type="STRING" id="665467.SAMN02982931_00664"/>
<sequence length="125" mass="14002">MRFVNPIPFVRDIAASTAFYRDVLGLSVTADHGPFVMFEGNFTIHDGAALASTVWGERAGTDDAGPYGRRNLLLYFEDDDIDACFARLKDRVPLIHGLNEQPWGQRVFRFYDPDGHAVEIGEPMP</sequence>
<dbReference type="OrthoDB" id="9791602at2"/>
<gene>
    <name evidence="2" type="ORF">SAMN02982931_00664</name>
</gene>
<protein>
    <submittedName>
        <fullName evidence="2">Uncharacterized conserved protein PhnB, glyoxalase superfamily</fullName>
    </submittedName>
</protein>
<dbReference type="InterPro" id="IPR025870">
    <property type="entry name" value="Glyoxalase-like_dom"/>
</dbReference>
<proteinExistence type="predicted"/>
<feature type="domain" description="VOC" evidence="1">
    <location>
        <begin position="2"/>
        <end position="123"/>
    </location>
</feature>
<dbReference type="InterPro" id="IPR037523">
    <property type="entry name" value="VOC_core"/>
</dbReference>
<dbReference type="Pfam" id="PF12681">
    <property type="entry name" value="Glyoxalase_2"/>
    <property type="match status" value="1"/>
</dbReference>
<dbReference type="InterPro" id="IPR029068">
    <property type="entry name" value="Glyas_Bleomycin-R_OHBP_Dase"/>
</dbReference>
<evidence type="ECO:0000313" key="3">
    <source>
        <dbReference type="Proteomes" id="UP000199071"/>
    </source>
</evidence>
<dbReference type="PROSITE" id="PS51819">
    <property type="entry name" value="VOC"/>
    <property type="match status" value="1"/>
</dbReference>
<accession>A0A1G6AIT6</accession>
<name>A0A1G6AIT6_9HYPH</name>
<reference evidence="2 3" key="1">
    <citation type="submission" date="2016-10" db="EMBL/GenBank/DDBJ databases">
        <authorList>
            <person name="de Groot N.N."/>
        </authorList>
    </citation>
    <scope>NUCLEOTIDE SEQUENCE [LARGE SCALE GENOMIC DNA]</scope>
    <source>
        <strain evidence="2 3">ATCC 35022</strain>
    </source>
</reference>
<organism evidence="2 3">
    <name type="scientific">Bauldia litoralis</name>
    <dbReference type="NCBI Taxonomy" id="665467"/>
    <lineage>
        <taxon>Bacteria</taxon>
        <taxon>Pseudomonadati</taxon>
        <taxon>Pseudomonadota</taxon>
        <taxon>Alphaproteobacteria</taxon>
        <taxon>Hyphomicrobiales</taxon>
        <taxon>Kaistiaceae</taxon>
        <taxon>Bauldia</taxon>
    </lineage>
</organism>
<dbReference type="EMBL" id="FMXQ01000001">
    <property type="protein sequence ID" value="SDB08073.1"/>
    <property type="molecule type" value="Genomic_DNA"/>
</dbReference>
<dbReference type="SUPFAM" id="SSF54593">
    <property type="entry name" value="Glyoxalase/Bleomycin resistance protein/Dihydroxybiphenyl dioxygenase"/>
    <property type="match status" value="1"/>
</dbReference>
<dbReference type="RefSeq" id="WP_090874752.1">
    <property type="nucleotide sequence ID" value="NZ_FMXQ01000001.1"/>
</dbReference>
<dbReference type="Proteomes" id="UP000199071">
    <property type="component" value="Unassembled WGS sequence"/>
</dbReference>
<dbReference type="AlphaFoldDB" id="A0A1G6AIT6"/>